<name>A0A9N9SS06_DIABA</name>
<accession>A0A9N9SS06</accession>
<evidence type="ECO:0000256" key="1">
    <source>
        <dbReference type="SAM" id="MobiDB-lite"/>
    </source>
</evidence>
<reference evidence="2" key="1">
    <citation type="submission" date="2022-01" db="EMBL/GenBank/DDBJ databases">
        <authorList>
            <person name="King R."/>
        </authorList>
    </citation>
    <scope>NUCLEOTIDE SEQUENCE</scope>
</reference>
<gene>
    <name evidence="2" type="ORF">DIABBA_LOCUS2179</name>
</gene>
<dbReference type="AlphaFoldDB" id="A0A9N9SS06"/>
<organism evidence="2 3">
    <name type="scientific">Diabrotica balteata</name>
    <name type="common">Banded cucumber beetle</name>
    <dbReference type="NCBI Taxonomy" id="107213"/>
    <lineage>
        <taxon>Eukaryota</taxon>
        <taxon>Metazoa</taxon>
        <taxon>Ecdysozoa</taxon>
        <taxon>Arthropoda</taxon>
        <taxon>Hexapoda</taxon>
        <taxon>Insecta</taxon>
        <taxon>Pterygota</taxon>
        <taxon>Neoptera</taxon>
        <taxon>Endopterygota</taxon>
        <taxon>Coleoptera</taxon>
        <taxon>Polyphaga</taxon>
        <taxon>Cucujiformia</taxon>
        <taxon>Chrysomeloidea</taxon>
        <taxon>Chrysomelidae</taxon>
        <taxon>Galerucinae</taxon>
        <taxon>Diabroticina</taxon>
        <taxon>Diabroticites</taxon>
        <taxon>Diabrotica</taxon>
    </lineage>
</organism>
<proteinExistence type="predicted"/>
<evidence type="ECO:0000313" key="3">
    <source>
        <dbReference type="Proteomes" id="UP001153709"/>
    </source>
</evidence>
<dbReference type="OrthoDB" id="6773297at2759"/>
<sequence>MRFFDGEFVRSLSLWPACHSKSQALALTRNCKTPPPTSAASVNERSSRESAERTLTPNAARSATPLENTVSPQSIKDDFDPNKTSSDLFVLAVSK</sequence>
<protein>
    <submittedName>
        <fullName evidence="2">Uncharacterized protein</fullName>
    </submittedName>
</protein>
<keyword evidence="3" id="KW-1185">Reference proteome</keyword>
<dbReference type="EMBL" id="OU898285">
    <property type="protein sequence ID" value="CAG9828252.1"/>
    <property type="molecule type" value="Genomic_DNA"/>
</dbReference>
<evidence type="ECO:0000313" key="2">
    <source>
        <dbReference type="EMBL" id="CAG9828252.1"/>
    </source>
</evidence>
<feature type="region of interest" description="Disordered" evidence="1">
    <location>
        <begin position="29"/>
        <end position="84"/>
    </location>
</feature>
<dbReference type="Proteomes" id="UP001153709">
    <property type="component" value="Chromosome 10"/>
</dbReference>
<feature type="compositionally biased region" description="Polar residues" evidence="1">
    <location>
        <begin position="53"/>
        <end position="74"/>
    </location>
</feature>